<feature type="compositionally biased region" description="Polar residues" evidence="1">
    <location>
        <begin position="7"/>
        <end position="31"/>
    </location>
</feature>
<feature type="region of interest" description="Disordered" evidence="1">
    <location>
        <begin position="1"/>
        <end position="213"/>
    </location>
</feature>
<feature type="compositionally biased region" description="Polar residues" evidence="1">
    <location>
        <begin position="53"/>
        <end position="88"/>
    </location>
</feature>
<organism evidence="3 4">
    <name type="scientific">Armadillidium nasatum</name>
    <dbReference type="NCBI Taxonomy" id="96803"/>
    <lineage>
        <taxon>Eukaryota</taxon>
        <taxon>Metazoa</taxon>
        <taxon>Ecdysozoa</taxon>
        <taxon>Arthropoda</taxon>
        <taxon>Crustacea</taxon>
        <taxon>Multicrustacea</taxon>
        <taxon>Malacostraca</taxon>
        <taxon>Eumalacostraca</taxon>
        <taxon>Peracarida</taxon>
        <taxon>Isopoda</taxon>
        <taxon>Oniscidea</taxon>
        <taxon>Crinocheta</taxon>
        <taxon>Armadillidiidae</taxon>
        <taxon>Armadillidium</taxon>
    </lineage>
</organism>
<evidence type="ECO:0000313" key="4">
    <source>
        <dbReference type="Proteomes" id="UP000326759"/>
    </source>
</evidence>
<accession>A0A5N5T4Q5</accession>
<reference evidence="3 4" key="1">
    <citation type="journal article" date="2019" name="PLoS Biol.">
        <title>Sex chromosomes control vertical transmission of feminizing Wolbachia symbionts in an isopod.</title>
        <authorList>
            <person name="Becking T."/>
            <person name="Chebbi M.A."/>
            <person name="Giraud I."/>
            <person name="Moumen B."/>
            <person name="Laverre T."/>
            <person name="Caubet Y."/>
            <person name="Peccoud J."/>
            <person name="Gilbert C."/>
            <person name="Cordaux R."/>
        </authorList>
    </citation>
    <scope>NUCLEOTIDE SEQUENCE [LARGE SCALE GENOMIC DNA]</scope>
    <source>
        <strain evidence="3">ANa2</strain>
        <tissue evidence="3">Whole body excluding digestive tract and cuticle</tissue>
    </source>
</reference>
<dbReference type="AlphaFoldDB" id="A0A5N5T4Q5"/>
<evidence type="ECO:0000256" key="1">
    <source>
        <dbReference type="SAM" id="MobiDB-lite"/>
    </source>
</evidence>
<dbReference type="InterPro" id="IPR001132">
    <property type="entry name" value="SMAD_dom_Dwarfin-type"/>
</dbReference>
<evidence type="ECO:0000259" key="2">
    <source>
        <dbReference type="PROSITE" id="PS51076"/>
    </source>
</evidence>
<protein>
    <recommendedName>
        <fullName evidence="2">MH2 domain-containing protein</fullName>
    </recommendedName>
</protein>
<sequence length="257" mass="27254">MECDVPSGSNAVVRDSTTSLAGPSGMATISHQPSPQQGSSGNQSGTHTVLIPQPSQQTISHMPVSISQTYTLLSPAGPSSNQTLGQTIQSPSPSSNNQQFFTEVPNPLSPLSPPQTSSAQVASQPPLPPQPHLQQSPPPSHHQQQATSNGYTVLSPGSSTTVGTFDPGSPQQQQQQLNQLTVSQTAHMSPSTPSQTPQQQPELQPAGSQQQQVILQQSMLTQGEHHQVIQDVQVPRLSAQAPPENWCSIAYFELDTQ</sequence>
<comment type="caution">
    <text evidence="3">The sequence shown here is derived from an EMBL/GenBank/DDBJ whole genome shotgun (WGS) entry which is preliminary data.</text>
</comment>
<dbReference type="EMBL" id="SEYY01010253">
    <property type="protein sequence ID" value="KAB7501544.1"/>
    <property type="molecule type" value="Genomic_DNA"/>
</dbReference>
<evidence type="ECO:0000313" key="3">
    <source>
        <dbReference type="EMBL" id="KAB7501544.1"/>
    </source>
</evidence>
<feature type="compositionally biased region" description="Low complexity" evidence="1">
    <location>
        <begin position="189"/>
        <end position="201"/>
    </location>
</feature>
<feature type="compositionally biased region" description="Pro residues" evidence="1">
    <location>
        <begin position="125"/>
        <end position="140"/>
    </location>
</feature>
<feature type="domain" description="MH2" evidence="2">
    <location>
        <begin position="246"/>
        <end position="257"/>
    </location>
</feature>
<keyword evidence="4" id="KW-1185">Reference proteome</keyword>
<proteinExistence type="predicted"/>
<name>A0A5N5T4Q5_9CRUS</name>
<dbReference type="GO" id="GO:0006355">
    <property type="term" value="P:regulation of DNA-templated transcription"/>
    <property type="evidence" value="ECO:0007669"/>
    <property type="project" value="InterPro"/>
</dbReference>
<dbReference type="Proteomes" id="UP000326759">
    <property type="component" value="Unassembled WGS sequence"/>
</dbReference>
<dbReference type="PROSITE" id="PS51076">
    <property type="entry name" value="MH2"/>
    <property type="match status" value="1"/>
</dbReference>
<feature type="non-terminal residue" evidence="3">
    <location>
        <position position="257"/>
    </location>
</feature>
<feature type="compositionally biased region" description="Low complexity" evidence="1">
    <location>
        <begin position="89"/>
        <end position="99"/>
    </location>
</feature>
<gene>
    <name evidence="3" type="ORF">Anas_11946</name>
</gene>
<dbReference type="OrthoDB" id="5875866at2759"/>
<feature type="compositionally biased region" description="Polar residues" evidence="1">
    <location>
        <begin position="147"/>
        <end position="163"/>
    </location>
</feature>
<feature type="compositionally biased region" description="Low complexity" evidence="1">
    <location>
        <begin position="171"/>
        <end position="180"/>
    </location>
</feature>
<feature type="compositionally biased region" description="Low complexity" evidence="1">
    <location>
        <begin position="32"/>
        <end position="45"/>
    </location>
</feature>